<evidence type="ECO:0000256" key="2">
    <source>
        <dbReference type="ARBA" id="ARBA00004651"/>
    </source>
</evidence>
<evidence type="ECO:0000256" key="10">
    <source>
        <dbReference type="ARBA" id="ARBA00023012"/>
    </source>
</evidence>
<reference evidence="15 16" key="1">
    <citation type="submission" date="2017-06" db="EMBL/GenBank/DDBJ databases">
        <title>Complete genome sequence of Paenibacillus donghaensis KCTC 13049T isolated from East Sea sediment, South Korea.</title>
        <authorList>
            <person name="Jung B.K."/>
            <person name="Hong S.-J."/>
            <person name="Shin J.-H."/>
        </authorList>
    </citation>
    <scope>NUCLEOTIDE SEQUENCE [LARGE SCALE GENOMIC DNA]</scope>
    <source>
        <strain evidence="15 16">KCTC 13049</strain>
    </source>
</reference>
<dbReference type="KEGG" id="pdh:B9T62_29700"/>
<comment type="catalytic activity">
    <reaction evidence="1">
        <text>ATP + protein L-histidine = ADP + protein N-phospho-L-histidine.</text>
        <dbReference type="EC" id="2.7.13.3"/>
    </reaction>
</comment>
<feature type="transmembrane region" description="Helical" evidence="12">
    <location>
        <begin position="12"/>
        <end position="31"/>
    </location>
</feature>
<dbReference type="InterPro" id="IPR003661">
    <property type="entry name" value="HisK_dim/P_dom"/>
</dbReference>
<keyword evidence="16" id="KW-1185">Reference proteome</keyword>
<evidence type="ECO:0000256" key="5">
    <source>
        <dbReference type="ARBA" id="ARBA00022553"/>
    </source>
</evidence>
<dbReference type="PROSITE" id="PS50109">
    <property type="entry name" value="HIS_KIN"/>
    <property type="match status" value="1"/>
</dbReference>
<dbReference type="Gene3D" id="6.10.340.10">
    <property type="match status" value="1"/>
</dbReference>
<dbReference type="InterPro" id="IPR036890">
    <property type="entry name" value="HATPase_C_sf"/>
</dbReference>
<evidence type="ECO:0000256" key="6">
    <source>
        <dbReference type="ARBA" id="ARBA00022679"/>
    </source>
</evidence>
<evidence type="ECO:0000256" key="1">
    <source>
        <dbReference type="ARBA" id="ARBA00000085"/>
    </source>
</evidence>
<dbReference type="PANTHER" id="PTHR43711">
    <property type="entry name" value="TWO-COMPONENT HISTIDINE KINASE"/>
    <property type="match status" value="1"/>
</dbReference>
<dbReference type="InterPro" id="IPR003594">
    <property type="entry name" value="HATPase_dom"/>
</dbReference>
<evidence type="ECO:0000256" key="11">
    <source>
        <dbReference type="ARBA" id="ARBA00023136"/>
    </source>
</evidence>
<dbReference type="SUPFAM" id="SSF47384">
    <property type="entry name" value="Homodimeric domain of signal transducing histidine kinase"/>
    <property type="match status" value="1"/>
</dbReference>
<dbReference type="EC" id="2.7.13.3" evidence="3"/>
<accession>A0A2Z2KEP5</accession>
<dbReference type="Gene3D" id="3.30.565.10">
    <property type="entry name" value="Histidine kinase-like ATPase, C-terminal domain"/>
    <property type="match status" value="1"/>
</dbReference>
<dbReference type="SUPFAM" id="SSF55874">
    <property type="entry name" value="ATPase domain of HSP90 chaperone/DNA topoisomerase II/histidine kinase"/>
    <property type="match status" value="1"/>
</dbReference>
<dbReference type="CDD" id="cd06225">
    <property type="entry name" value="HAMP"/>
    <property type="match status" value="1"/>
</dbReference>
<sequence>MSLFKKIVRQLLFHLAFFSAVAVSWTAAYYLMNLVVYSRFGRPHYAYVDQLIVTLIGIVFLLLLGMALSSLIRGWERVFYRSVIEAIGRIAKGDFNVVLERNKNYGDFGEIVESINDMASELGRMETMRQDFISNVSHEIQSPLTSIRGFTRALQRETLDAESRKHYLEIIEAESTRLSGLSDNLLKLSVLEAGSFPFERKSYPLDKQLREIIVVAEPQWLEKQIEVEAELDEVTIHASQDLLSQIWTNLLHNSIKFTPPGGRIHISLRQTASRVEVEVRDSGIGIAAEDLSHIFERFYKADKARSASGGGSGLGLSLVRKIAEVHQGTATAASVPGEGTSIVVSLPNLP</sequence>
<keyword evidence="9" id="KW-0067">ATP-binding</keyword>
<dbReference type="FunFam" id="1.10.287.130:FF:000001">
    <property type="entry name" value="Two-component sensor histidine kinase"/>
    <property type="match status" value="1"/>
</dbReference>
<dbReference type="GO" id="GO:0005524">
    <property type="term" value="F:ATP binding"/>
    <property type="evidence" value="ECO:0007669"/>
    <property type="project" value="UniProtKB-KW"/>
</dbReference>
<dbReference type="PANTHER" id="PTHR43711:SF1">
    <property type="entry name" value="HISTIDINE KINASE 1"/>
    <property type="match status" value="1"/>
</dbReference>
<dbReference type="FunFam" id="3.30.565.10:FF:000006">
    <property type="entry name" value="Sensor histidine kinase WalK"/>
    <property type="match status" value="1"/>
</dbReference>
<evidence type="ECO:0000256" key="3">
    <source>
        <dbReference type="ARBA" id="ARBA00012438"/>
    </source>
</evidence>
<evidence type="ECO:0000256" key="7">
    <source>
        <dbReference type="ARBA" id="ARBA00022741"/>
    </source>
</evidence>
<evidence type="ECO:0000259" key="14">
    <source>
        <dbReference type="PROSITE" id="PS50885"/>
    </source>
</evidence>
<dbReference type="InterPro" id="IPR005467">
    <property type="entry name" value="His_kinase_dom"/>
</dbReference>
<name>A0A2Z2KEP5_9BACL</name>
<dbReference type="OrthoDB" id="9813151at2"/>
<dbReference type="InterPro" id="IPR003660">
    <property type="entry name" value="HAMP_dom"/>
</dbReference>
<dbReference type="PRINTS" id="PR00344">
    <property type="entry name" value="BCTRLSENSOR"/>
</dbReference>
<keyword evidence="8 15" id="KW-0418">Kinase</keyword>
<evidence type="ECO:0000256" key="8">
    <source>
        <dbReference type="ARBA" id="ARBA00022777"/>
    </source>
</evidence>
<feature type="transmembrane region" description="Helical" evidence="12">
    <location>
        <begin position="51"/>
        <end position="72"/>
    </location>
</feature>
<dbReference type="SMART" id="SM00387">
    <property type="entry name" value="HATPase_c"/>
    <property type="match status" value="1"/>
</dbReference>
<keyword evidence="10" id="KW-0902">Two-component regulatory system</keyword>
<keyword evidence="11 12" id="KW-0472">Membrane</keyword>
<dbReference type="Pfam" id="PF00512">
    <property type="entry name" value="HisKA"/>
    <property type="match status" value="1"/>
</dbReference>
<dbReference type="CDD" id="cd00082">
    <property type="entry name" value="HisKA"/>
    <property type="match status" value="1"/>
</dbReference>
<dbReference type="Proteomes" id="UP000249890">
    <property type="component" value="Chromosome"/>
</dbReference>
<evidence type="ECO:0000313" key="16">
    <source>
        <dbReference type="Proteomes" id="UP000249890"/>
    </source>
</evidence>
<evidence type="ECO:0000259" key="13">
    <source>
        <dbReference type="PROSITE" id="PS50109"/>
    </source>
</evidence>
<protein>
    <recommendedName>
        <fullName evidence="3">histidine kinase</fullName>
        <ecNumber evidence="3">2.7.13.3</ecNumber>
    </recommendedName>
</protein>
<dbReference type="RefSeq" id="WP_087918534.1">
    <property type="nucleotide sequence ID" value="NZ_CP021780.1"/>
</dbReference>
<evidence type="ECO:0000256" key="9">
    <source>
        <dbReference type="ARBA" id="ARBA00022840"/>
    </source>
</evidence>
<feature type="domain" description="Histidine kinase" evidence="13">
    <location>
        <begin position="135"/>
        <end position="350"/>
    </location>
</feature>
<gene>
    <name evidence="15" type="ORF">B9T62_29700</name>
</gene>
<evidence type="ECO:0000256" key="4">
    <source>
        <dbReference type="ARBA" id="ARBA00022475"/>
    </source>
</evidence>
<evidence type="ECO:0000256" key="12">
    <source>
        <dbReference type="SAM" id="Phobius"/>
    </source>
</evidence>
<keyword evidence="6" id="KW-0808">Transferase</keyword>
<keyword evidence="12" id="KW-0812">Transmembrane</keyword>
<dbReference type="GO" id="GO:0000155">
    <property type="term" value="F:phosphorelay sensor kinase activity"/>
    <property type="evidence" value="ECO:0007669"/>
    <property type="project" value="InterPro"/>
</dbReference>
<feature type="domain" description="HAMP" evidence="14">
    <location>
        <begin position="81"/>
        <end position="127"/>
    </location>
</feature>
<dbReference type="PROSITE" id="PS50885">
    <property type="entry name" value="HAMP"/>
    <property type="match status" value="1"/>
</dbReference>
<comment type="subcellular location">
    <subcellularLocation>
        <location evidence="2">Cell membrane</location>
        <topology evidence="2">Multi-pass membrane protein</topology>
    </subcellularLocation>
</comment>
<keyword evidence="7" id="KW-0547">Nucleotide-binding</keyword>
<evidence type="ECO:0000313" key="15">
    <source>
        <dbReference type="EMBL" id="ASA24564.1"/>
    </source>
</evidence>
<dbReference type="Pfam" id="PF02518">
    <property type="entry name" value="HATPase_c"/>
    <property type="match status" value="1"/>
</dbReference>
<dbReference type="InterPro" id="IPR036097">
    <property type="entry name" value="HisK_dim/P_sf"/>
</dbReference>
<dbReference type="EMBL" id="CP021780">
    <property type="protein sequence ID" value="ASA24564.1"/>
    <property type="molecule type" value="Genomic_DNA"/>
</dbReference>
<dbReference type="CDD" id="cd00075">
    <property type="entry name" value="HATPase"/>
    <property type="match status" value="1"/>
</dbReference>
<dbReference type="AlphaFoldDB" id="A0A2Z2KEP5"/>
<proteinExistence type="predicted"/>
<dbReference type="SMART" id="SM00388">
    <property type="entry name" value="HisKA"/>
    <property type="match status" value="1"/>
</dbReference>
<dbReference type="Gene3D" id="1.10.287.130">
    <property type="match status" value="1"/>
</dbReference>
<dbReference type="InterPro" id="IPR050736">
    <property type="entry name" value="Sensor_HK_Regulatory"/>
</dbReference>
<dbReference type="GO" id="GO:0005886">
    <property type="term" value="C:plasma membrane"/>
    <property type="evidence" value="ECO:0007669"/>
    <property type="project" value="UniProtKB-SubCell"/>
</dbReference>
<keyword evidence="5" id="KW-0597">Phosphoprotein</keyword>
<keyword evidence="12" id="KW-1133">Transmembrane helix</keyword>
<keyword evidence="4" id="KW-1003">Cell membrane</keyword>
<dbReference type="InterPro" id="IPR004358">
    <property type="entry name" value="Sig_transdc_His_kin-like_C"/>
</dbReference>
<organism evidence="15 16">
    <name type="scientific">Paenibacillus donghaensis</name>
    <dbReference type="NCBI Taxonomy" id="414771"/>
    <lineage>
        <taxon>Bacteria</taxon>
        <taxon>Bacillati</taxon>
        <taxon>Bacillota</taxon>
        <taxon>Bacilli</taxon>
        <taxon>Bacillales</taxon>
        <taxon>Paenibacillaceae</taxon>
        <taxon>Paenibacillus</taxon>
    </lineage>
</organism>